<evidence type="ECO:0000313" key="13">
    <source>
        <dbReference type="Proteomes" id="UP000054350"/>
    </source>
</evidence>
<evidence type="ECO:0000256" key="6">
    <source>
        <dbReference type="ARBA" id="ARBA00023015"/>
    </source>
</evidence>
<feature type="domain" description="Rrn7/TAF1B N-terminal cyclin" evidence="11">
    <location>
        <begin position="122"/>
        <end position="180"/>
    </location>
</feature>
<keyword evidence="5" id="KW-0862">Zinc</keyword>
<dbReference type="OrthoDB" id="2150404at2759"/>
<protein>
    <recommendedName>
        <fullName evidence="11">Rrn7/TAF1B N-terminal cyclin domain-containing protein</fullName>
    </recommendedName>
</protein>
<feature type="compositionally biased region" description="Low complexity" evidence="10">
    <location>
        <begin position="383"/>
        <end position="396"/>
    </location>
</feature>
<evidence type="ECO:0000259" key="11">
    <source>
        <dbReference type="Pfam" id="PF20644"/>
    </source>
</evidence>
<dbReference type="PANTHER" id="PTHR31576">
    <property type="entry name" value="TATA BOX-BINDING PROTEIN-ASSOCIATED FACTOR RNA POLYMERASE I SUBUNIT B"/>
    <property type="match status" value="1"/>
</dbReference>
<evidence type="ECO:0000256" key="9">
    <source>
        <dbReference type="ARBA" id="ARBA00023242"/>
    </source>
</evidence>
<keyword evidence="9" id="KW-0539">Nucleus</keyword>
<dbReference type="PANTHER" id="PTHR31576:SF2">
    <property type="entry name" value="TATA BOX-BINDING PROTEIN-ASSOCIATED FACTOR RNA POLYMERASE I SUBUNIT B"/>
    <property type="match status" value="1"/>
</dbReference>
<evidence type="ECO:0000256" key="3">
    <source>
        <dbReference type="ARBA" id="ARBA00022723"/>
    </source>
</evidence>
<name>A0A0L0TCC0_ALLM3</name>
<keyword evidence="13" id="KW-1185">Reference proteome</keyword>
<evidence type="ECO:0000256" key="2">
    <source>
        <dbReference type="ARBA" id="ARBA00006899"/>
    </source>
</evidence>
<keyword evidence="3" id="KW-0479">Metal-binding</keyword>
<proteinExistence type="inferred from homology"/>
<evidence type="ECO:0000256" key="1">
    <source>
        <dbReference type="ARBA" id="ARBA00004604"/>
    </source>
</evidence>
<accession>A0A0L0TCC0</accession>
<keyword evidence="8" id="KW-0804">Transcription</keyword>
<dbReference type="STRING" id="578462.A0A0L0TCC0"/>
<dbReference type="InterPro" id="IPR033599">
    <property type="entry name" value="TAF1B/Rrn7"/>
</dbReference>
<reference evidence="12 13" key="1">
    <citation type="submission" date="2009-11" db="EMBL/GenBank/DDBJ databases">
        <title>Annotation of Allomyces macrogynus ATCC 38327.</title>
        <authorList>
            <consortium name="The Broad Institute Genome Sequencing Platform"/>
            <person name="Russ C."/>
            <person name="Cuomo C."/>
            <person name="Burger G."/>
            <person name="Gray M.W."/>
            <person name="Holland P.W.H."/>
            <person name="King N."/>
            <person name="Lang F.B.F."/>
            <person name="Roger A.J."/>
            <person name="Ruiz-Trillo I."/>
            <person name="Young S.K."/>
            <person name="Zeng Q."/>
            <person name="Gargeya S."/>
            <person name="Fitzgerald M."/>
            <person name="Haas B."/>
            <person name="Abouelleil A."/>
            <person name="Alvarado L."/>
            <person name="Arachchi H.M."/>
            <person name="Berlin A."/>
            <person name="Chapman S.B."/>
            <person name="Gearin G."/>
            <person name="Goldberg J."/>
            <person name="Griggs A."/>
            <person name="Gujja S."/>
            <person name="Hansen M."/>
            <person name="Heiman D."/>
            <person name="Howarth C."/>
            <person name="Larimer J."/>
            <person name="Lui A."/>
            <person name="MacDonald P.J.P."/>
            <person name="McCowen C."/>
            <person name="Montmayeur A."/>
            <person name="Murphy C."/>
            <person name="Neiman D."/>
            <person name="Pearson M."/>
            <person name="Priest M."/>
            <person name="Roberts A."/>
            <person name="Saif S."/>
            <person name="Shea T."/>
            <person name="Sisk P."/>
            <person name="Stolte C."/>
            <person name="Sykes S."/>
            <person name="Wortman J."/>
            <person name="Nusbaum C."/>
            <person name="Birren B."/>
        </authorList>
    </citation>
    <scope>NUCLEOTIDE SEQUENCE [LARGE SCALE GENOMIC DNA]</scope>
    <source>
        <strain evidence="12 13">ATCC 38327</strain>
    </source>
</reference>
<keyword evidence="7" id="KW-0238">DNA-binding</keyword>
<evidence type="ECO:0000313" key="12">
    <source>
        <dbReference type="EMBL" id="KNE72361.1"/>
    </source>
</evidence>
<dbReference type="GO" id="GO:0001164">
    <property type="term" value="F:RNA polymerase I core promoter sequence-specific DNA binding"/>
    <property type="evidence" value="ECO:0007669"/>
    <property type="project" value="InterPro"/>
</dbReference>
<dbReference type="VEuPathDB" id="FungiDB:AMAG_16845"/>
<evidence type="ECO:0000256" key="5">
    <source>
        <dbReference type="ARBA" id="ARBA00022833"/>
    </source>
</evidence>
<comment type="similarity">
    <text evidence="2">Belongs to the RRN7/TAF1B family.</text>
</comment>
<evidence type="ECO:0000256" key="7">
    <source>
        <dbReference type="ARBA" id="ARBA00023125"/>
    </source>
</evidence>
<organism evidence="12 13">
    <name type="scientific">Allomyces macrogynus (strain ATCC 38327)</name>
    <name type="common">Allomyces javanicus var. macrogynus</name>
    <dbReference type="NCBI Taxonomy" id="578462"/>
    <lineage>
        <taxon>Eukaryota</taxon>
        <taxon>Fungi</taxon>
        <taxon>Fungi incertae sedis</taxon>
        <taxon>Blastocladiomycota</taxon>
        <taxon>Blastocladiomycetes</taxon>
        <taxon>Blastocladiales</taxon>
        <taxon>Blastocladiaceae</taxon>
        <taxon>Allomyces</taxon>
    </lineage>
</organism>
<keyword evidence="4" id="KW-0863">Zinc-finger</keyword>
<dbReference type="InterPro" id="IPR048540">
    <property type="entry name" value="Rrn7_cyclin_N"/>
</dbReference>
<evidence type="ECO:0000256" key="8">
    <source>
        <dbReference type="ARBA" id="ARBA00023163"/>
    </source>
</evidence>
<sequence>MLQIMIKAMVTDLQFPAELETVCRDIWFMIADTHSIDLPSPEPDATDTSTTGAPAASQPDPLQSARKRANHLHRLIHGLPPDEDDHVDEFGRAPAEPPALAPAAAGQGLAYDADKVKRELEAMTQQSGKETKLPTLTLAHAPCILYLGAVWLRLPVLVADLHRWCASNQIPYMTAFRQLPDSIRKSLMRELHHTLHPWYLPNPERLRRTIHSIVHTLRTAYDVTPPPLPLVPLALRTTVTWCLPSQHALLVSRLAQSLSLVWTQHHDPDLALVHLAENAAMSLLADRPSSWCRAWQASVESVLADLHQDMTTYPNLRAWAERAPVSFAAFVDKTAPGAFRPDGHSRKWDDVVAVLEEALRDVDKGDEDRSDQIKGPAPPVLLAPPGTALATSPPSSKEFDDDNVVDGEVRVQLAQQLRRVVSVYARCTGTELTGVSGTVWAAIMTARHWGGDAVETISLVDPVEETKSSSE</sequence>
<dbReference type="EMBL" id="GG745379">
    <property type="protein sequence ID" value="KNE72361.1"/>
    <property type="molecule type" value="Genomic_DNA"/>
</dbReference>
<reference evidence="13" key="2">
    <citation type="submission" date="2009-11" db="EMBL/GenBank/DDBJ databases">
        <title>The Genome Sequence of Allomyces macrogynus strain ATCC 38327.</title>
        <authorList>
            <consortium name="The Broad Institute Genome Sequencing Platform"/>
            <person name="Russ C."/>
            <person name="Cuomo C."/>
            <person name="Shea T."/>
            <person name="Young S.K."/>
            <person name="Zeng Q."/>
            <person name="Koehrsen M."/>
            <person name="Haas B."/>
            <person name="Borodovsky M."/>
            <person name="Guigo R."/>
            <person name="Alvarado L."/>
            <person name="Berlin A."/>
            <person name="Borenstein D."/>
            <person name="Chen Z."/>
            <person name="Engels R."/>
            <person name="Freedman E."/>
            <person name="Gellesch M."/>
            <person name="Goldberg J."/>
            <person name="Griggs A."/>
            <person name="Gujja S."/>
            <person name="Heiman D."/>
            <person name="Hepburn T."/>
            <person name="Howarth C."/>
            <person name="Jen D."/>
            <person name="Larson L."/>
            <person name="Lewis B."/>
            <person name="Mehta T."/>
            <person name="Park D."/>
            <person name="Pearson M."/>
            <person name="Roberts A."/>
            <person name="Saif S."/>
            <person name="Shenoy N."/>
            <person name="Sisk P."/>
            <person name="Stolte C."/>
            <person name="Sykes S."/>
            <person name="Walk T."/>
            <person name="White J."/>
            <person name="Yandava C."/>
            <person name="Burger G."/>
            <person name="Gray M.W."/>
            <person name="Holland P.W.H."/>
            <person name="King N."/>
            <person name="Lang F.B.F."/>
            <person name="Roger A.J."/>
            <person name="Ruiz-Trillo I."/>
            <person name="Lander E."/>
            <person name="Nusbaum C."/>
        </authorList>
    </citation>
    <scope>NUCLEOTIDE SEQUENCE [LARGE SCALE GENOMIC DNA]</scope>
    <source>
        <strain evidence="13">ATCC 38327</strain>
    </source>
</reference>
<keyword evidence="6" id="KW-0805">Transcription regulation</keyword>
<comment type="subcellular location">
    <subcellularLocation>
        <location evidence="1">Nucleus</location>
        <location evidence="1">Nucleolus</location>
    </subcellularLocation>
</comment>
<feature type="region of interest" description="Disordered" evidence="10">
    <location>
        <begin position="362"/>
        <end position="400"/>
    </location>
</feature>
<dbReference type="GO" id="GO:0008270">
    <property type="term" value="F:zinc ion binding"/>
    <property type="evidence" value="ECO:0007669"/>
    <property type="project" value="UniProtKB-KW"/>
</dbReference>
<dbReference type="AlphaFoldDB" id="A0A0L0TCC0"/>
<dbReference type="GO" id="GO:0042790">
    <property type="term" value="P:nucleolar large rRNA transcription by RNA polymerase I"/>
    <property type="evidence" value="ECO:0007669"/>
    <property type="project" value="TreeGrafter"/>
</dbReference>
<feature type="compositionally biased region" description="Basic and acidic residues" evidence="10">
    <location>
        <begin position="362"/>
        <end position="372"/>
    </location>
</feature>
<evidence type="ECO:0000256" key="4">
    <source>
        <dbReference type="ARBA" id="ARBA00022771"/>
    </source>
</evidence>
<dbReference type="GO" id="GO:0070860">
    <property type="term" value="C:RNA polymerase I core factor complex"/>
    <property type="evidence" value="ECO:0007669"/>
    <property type="project" value="InterPro"/>
</dbReference>
<gene>
    <name evidence="12" type="ORF">AMAG_16845</name>
</gene>
<feature type="region of interest" description="Disordered" evidence="10">
    <location>
        <begin position="37"/>
        <end position="67"/>
    </location>
</feature>
<dbReference type="Pfam" id="PF20644">
    <property type="entry name" value="Rrn7_cyclin_N"/>
    <property type="match status" value="1"/>
</dbReference>
<evidence type="ECO:0000256" key="10">
    <source>
        <dbReference type="SAM" id="MobiDB-lite"/>
    </source>
</evidence>
<dbReference type="Proteomes" id="UP000054350">
    <property type="component" value="Unassembled WGS sequence"/>
</dbReference>